<evidence type="ECO:0000313" key="2">
    <source>
        <dbReference type="EMBL" id="WUM19841.1"/>
    </source>
</evidence>
<organism evidence="2 3">
    <name type="scientific">Williamsia herbipolensis</name>
    <dbReference type="NCBI Taxonomy" id="1603258"/>
    <lineage>
        <taxon>Bacteria</taxon>
        <taxon>Bacillati</taxon>
        <taxon>Actinomycetota</taxon>
        <taxon>Actinomycetes</taxon>
        <taxon>Mycobacteriales</taxon>
        <taxon>Nocardiaceae</taxon>
        <taxon>Williamsia</taxon>
    </lineage>
</organism>
<dbReference type="Proteomes" id="UP001432128">
    <property type="component" value="Chromosome"/>
</dbReference>
<accession>A0AAU4K192</accession>
<evidence type="ECO:0000256" key="1">
    <source>
        <dbReference type="SAM" id="MobiDB-lite"/>
    </source>
</evidence>
<protein>
    <submittedName>
        <fullName evidence="2">Uncharacterized protein</fullName>
    </submittedName>
</protein>
<dbReference type="AlphaFoldDB" id="A0AAU4K192"/>
<keyword evidence="3" id="KW-1185">Reference proteome</keyword>
<evidence type="ECO:0000313" key="3">
    <source>
        <dbReference type="Proteomes" id="UP001432128"/>
    </source>
</evidence>
<dbReference type="RefSeq" id="WP_328857284.1">
    <property type="nucleotide sequence ID" value="NZ_CP108021.1"/>
</dbReference>
<sequence length="102" mass="11233">MSERFPDDCPTLTRDGTTVGFSPSPDGMSLWVWWRDTDDRHTDSEVIGAFPTYEAGVTGALKAIADRDIATAGSEPDPDVVKVEAQFLEKTFTETDWMGLGF</sequence>
<dbReference type="EMBL" id="CP108021">
    <property type="protein sequence ID" value="WUM19841.1"/>
    <property type="molecule type" value="Genomic_DNA"/>
</dbReference>
<feature type="region of interest" description="Disordered" evidence="1">
    <location>
        <begin position="1"/>
        <end position="20"/>
    </location>
</feature>
<reference evidence="2 3" key="1">
    <citation type="submission" date="2022-10" db="EMBL/GenBank/DDBJ databases">
        <title>The complete genomes of actinobacterial strains from the NBC collection.</title>
        <authorList>
            <person name="Joergensen T.S."/>
            <person name="Alvarez Arevalo M."/>
            <person name="Sterndorff E.B."/>
            <person name="Faurdal D."/>
            <person name="Vuksanovic O."/>
            <person name="Mourched A.-S."/>
            <person name="Charusanti P."/>
            <person name="Shaw S."/>
            <person name="Blin K."/>
            <person name="Weber T."/>
        </authorList>
    </citation>
    <scope>NUCLEOTIDE SEQUENCE [LARGE SCALE GENOMIC DNA]</scope>
    <source>
        <strain evidence="2 3">NBC_00319</strain>
    </source>
</reference>
<dbReference type="KEGG" id="whr:OG579_19450"/>
<gene>
    <name evidence="2" type="ORF">OG579_19450</name>
</gene>
<name>A0AAU4K192_9NOCA</name>
<proteinExistence type="predicted"/>